<evidence type="ECO:0000256" key="1">
    <source>
        <dbReference type="SAM" id="Phobius"/>
    </source>
</evidence>
<evidence type="ECO:0000259" key="2">
    <source>
        <dbReference type="Pfam" id="PF06580"/>
    </source>
</evidence>
<dbReference type="OrthoDB" id="9792992at2"/>
<feature type="transmembrane region" description="Helical" evidence="1">
    <location>
        <begin position="73"/>
        <end position="96"/>
    </location>
</feature>
<dbReference type="STRING" id="1317122.ATO12_19570"/>
<dbReference type="PANTHER" id="PTHR34220:SF7">
    <property type="entry name" value="SENSOR HISTIDINE KINASE YPDA"/>
    <property type="match status" value="1"/>
</dbReference>
<dbReference type="EMBL" id="AQRA01000006">
    <property type="protein sequence ID" value="EZH73205.1"/>
    <property type="molecule type" value="Genomic_DNA"/>
</dbReference>
<reference evidence="3 4" key="1">
    <citation type="submission" date="2014-04" db="EMBL/GenBank/DDBJ databases">
        <title>Aquimarina sp. 22II-S11-z7 Genome Sequencing.</title>
        <authorList>
            <person name="Lai Q."/>
        </authorList>
    </citation>
    <scope>NUCLEOTIDE SEQUENCE [LARGE SCALE GENOMIC DNA]</scope>
    <source>
        <strain evidence="3 4">22II-S11-z7</strain>
    </source>
</reference>
<organism evidence="3 4">
    <name type="scientific">Aquimarina atlantica</name>
    <dbReference type="NCBI Taxonomy" id="1317122"/>
    <lineage>
        <taxon>Bacteria</taxon>
        <taxon>Pseudomonadati</taxon>
        <taxon>Bacteroidota</taxon>
        <taxon>Flavobacteriia</taxon>
        <taxon>Flavobacteriales</taxon>
        <taxon>Flavobacteriaceae</taxon>
        <taxon>Aquimarina</taxon>
    </lineage>
</organism>
<dbReference type="eggNOG" id="COG2972">
    <property type="taxonomic scope" value="Bacteria"/>
</dbReference>
<dbReference type="Pfam" id="PF06580">
    <property type="entry name" value="His_kinase"/>
    <property type="match status" value="1"/>
</dbReference>
<dbReference type="InterPro" id="IPR050640">
    <property type="entry name" value="Bact_2-comp_sensor_kinase"/>
</dbReference>
<sequence>MTTSLFFKNRTLKHIVFWILYLLIWIVMDVMYGASLIKASYKYLGCLLEIPFYYIHMYYLWPKYISTKRYVYYFLAFIPLLIINSLLVKLFQYYFIYPVLLEIPKLPSDFFSFPRILDFARAILLWFGPPTAIKILQDHYENKINLEKIKKEQKISELNFLRSQMNPHFLFNTLNNLYSLSLKGSKKTPEALLQLSNLLSYTLYEGSEDKISLEKEIHHLHDYIELEKLRFGNRLNLQMEITGNFSGVMITPLILIPIVENAFKHCSLNERGDVDIQIKIAVTNGELHISTVNPVGNSVKEDNKNGIGVQNLSKRLQIIYPQKHTFRLEERAHKFYVDLSIQLDN</sequence>
<dbReference type="InterPro" id="IPR010559">
    <property type="entry name" value="Sig_transdc_His_kin_internal"/>
</dbReference>
<feature type="domain" description="Signal transduction histidine kinase internal region" evidence="2">
    <location>
        <begin position="156"/>
        <end position="235"/>
    </location>
</feature>
<feature type="transmembrane region" description="Helical" evidence="1">
    <location>
        <begin position="15"/>
        <end position="35"/>
    </location>
</feature>
<keyword evidence="1" id="KW-0812">Transmembrane</keyword>
<evidence type="ECO:0000313" key="4">
    <source>
        <dbReference type="Proteomes" id="UP000023541"/>
    </source>
</evidence>
<proteinExistence type="predicted"/>
<accession>A0A023BTA0</accession>
<dbReference type="Proteomes" id="UP000023541">
    <property type="component" value="Unassembled WGS sequence"/>
</dbReference>
<dbReference type="AlphaFoldDB" id="A0A023BTA0"/>
<keyword evidence="1" id="KW-1133">Transmembrane helix</keyword>
<protein>
    <recommendedName>
        <fullName evidence="2">Signal transduction histidine kinase internal region domain-containing protein</fullName>
    </recommendedName>
</protein>
<gene>
    <name evidence="3" type="ORF">ATO12_19570</name>
</gene>
<evidence type="ECO:0000313" key="3">
    <source>
        <dbReference type="EMBL" id="EZH73205.1"/>
    </source>
</evidence>
<dbReference type="RefSeq" id="WP_034243019.1">
    <property type="nucleotide sequence ID" value="NZ_AQRA01000006.1"/>
</dbReference>
<dbReference type="GO" id="GO:0000155">
    <property type="term" value="F:phosphorelay sensor kinase activity"/>
    <property type="evidence" value="ECO:0007669"/>
    <property type="project" value="InterPro"/>
</dbReference>
<name>A0A023BTA0_9FLAO</name>
<comment type="caution">
    <text evidence="3">The sequence shown here is derived from an EMBL/GenBank/DDBJ whole genome shotgun (WGS) entry which is preliminary data.</text>
</comment>
<dbReference type="PANTHER" id="PTHR34220">
    <property type="entry name" value="SENSOR HISTIDINE KINASE YPDA"/>
    <property type="match status" value="1"/>
</dbReference>
<dbReference type="GO" id="GO:0016020">
    <property type="term" value="C:membrane"/>
    <property type="evidence" value="ECO:0007669"/>
    <property type="project" value="InterPro"/>
</dbReference>
<keyword evidence="1" id="KW-0472">Membrane</keyword>
<keyword evidence="4" id="KW-1185">Reference proteome</keyword>